<name>A0A8H6F8B0_9LECA</name>
<comment type="caution">
    <text evidence="1">The sequence shown here is derived from an EMBL/GenBank/DDBJ whole genome shotgun (WGS) entry which is preliminary data.</text>
</comment>
<dbReference type="GeneID" id="59334096"/>
<protein>
    <submittedName>
        <fullName evidence="1">Uncharacterized protein</fullName>
    </submittedName>
</protein>
<accession>A0A8H6F8B0</accession>
<proteinExistence type="predicted"/>
<dbReference type="Proteomes" id="UP000593566">
    <property type="component" value="Unassembled WGS sequence"/>
</dbReference>
<dbReference type="RefSeq" id="XP_037147779.1">
    <property type="nucleotide sequence ID" value="XM_037296598.1"/>
</dbReference>
<evidence type="ECO:0000313" key="1">
    <source>
        <dbReference type="EMBL" id="KAF6218344.1"/>
    </source>
</evidence>
<reference evidence="1 2" key="1">
    <citation type="journal article" date="2020" name="Genomics">
        <title>Complete, high-quality genomes from long-read metagenomic sequencing of two wolf lichen thalli reveals enigmatic genome architecture.</title>
        <authorList>
            <person name="McKenzie S.K."/>
            <person name="Walston R.F."/>
            <person name="Allen J.L."/>
        </authorList>
    </citation>
    <scope>NUCLEOTIDE SEQUENCE [LARGE SCALE GENOMIC DNA]</scope>
    <source>
        <strain evidence="1">WasteWater1</strain>
    </source>
</reference>
<sequence>MAGSNDLMTHGNSSYLQFCVPLLSADRETHVFKASSRPSSVVVAPTLASGLGGAGNIQMGQLPPAAKFDEEEQPLTNIVAPDGEPEYPAAWKLAVITIALCMARFLVALIS</sequence>
<dbReference type="AlphaFoldDB" id="A0A8H6F8B0"/>
<gene>
    <name evidence="1" type="ORF">HO133_005691</name>
</gene>
<organism evidence="1 2">
    <name type="scientific">Letharia lupina</name>
    <dbReference type="NCBI Taxonomy" id="560253"/>
    <lineage>
        <taxon>Eukaryota</taxon>
        <taxon>Fungi</taxon>
        <taxon>Dikarya</taxon>
        <taxon>Ascomycota</taxon>
        <taxon>Pezizomycotina</taxon>
        <taxon>Lecanoromycetes</taxon>
        <taxon>OSLEUM clade</taxon>
        <taxon>Lecanoromycetidae</taxon>
        <taxon>Lecanorales</taxon>
        <taxon>Lecanorineae</taxon>
        <taxon>Parmeliaceae</taxon>
        <taxon>Letharia</taxon>
    </lineage>
</organism>
<evidence type="ECO:0000313" key="2">
    <source>
        <dbReference type="Proteomes" id="UP000593566"/>
    </source>
</evidence>
<dbReference type="EMBL" id="JACCJB010000022">
    <property type="protein sequence ID" value="KAF6218344.1"/>
    <property type="molecule type" value="Genomic_DNA"/>
</dbReference>
<keyword evidence="2" id="KW-1185">Reference proteome</keyword>